<comment type="caution">
    <text evidence="1">The sequence shown here is derived from an EMBL/GenBank/DDBJ whole genome shotgun (WGS) entry which is preliminary data.</text>
</comment>
<protein>
    <submittedName>
        <fullName evidence="1">Uncharacterized protein</fullName>
    </submittedName>
</protein>
<proteinExistence type="predicted"/>
<dbReference type="PANTHER" id="PTHR33706">
    <property type="entry name" value="MORN VARIANT REPEAT PROTEIN"/>
    <property type="match status" value="1"/>
</dbReference>
<dbReference type="OrthoDB" id="296734at2759"/>
<accession>A0A8S1VA45</accession>
<evidence type="ECO:0000313" key="2">
    <source>
        <dbReference type="Proteomes" id="UP000689195"/>
    </source>
</evidence>
<dbReference type="PANTHER" id="PTHR33706:SF1">
    <property type="entry name" value="TPR REPEAT PROTEIN"/>
    <property type="match status" value="1"/>
</dbReference>
<keyword evidence="2" id="KW-1185">Reference proteome</keyword>
<evidence type="ECO:0000313" key="1">
    <source>
        <dbReference type="EMBL" id="CAD8173445.1"/>
    </source>
</evidence>
<dbReference type="Proteomes" id="UP000689195">
    <property type="component" value="Unassembled WGS sequence"/>
</dbReference>
<dbReference type="AlphaFoldDB" id="A0A8S1VA45"/>
<organism evidence="1 2">
    <name type="scientific">Paramecium pentaurelia</name>
    <dbReference type="NCBI Taxonomy" id="43138"/>
    <lineage>
        <taxon>Eukaryota</taxon>
        <taxon>Sar</taxon>
        <taxon>Alveolata</taxon>
        <taxon>Ciliophora</taxon>
        <taxon>Intramacronucleata</taxon>
        <taxon>Oligohymenophorea</taxon>
        <taxon>Peniculida</taxon>
        <taxon>Parameciidae</taxon>
        <taxon>Paramecium</taxon>
    </lineage>
</organism>
<reference evidence="1" key="1">
    <citation type="submission" date="2021-01" db="EMBL/GenBank/DDBJ databases">
        <authorList>
            <consortium name="Genoscope - CEA"/>
            <person name="William W."/>
        </authorList>
    </citation>
    <scope>NUCLEOTIDE SEQUENCE</scope>
</reference>
<name>A0A8S1VA45_9CILI</name>
<dbReference type="EMBL" id="CAJJDO010000059">
    <property type="protein sequence ID" value="CAD8173445.1"/>
    <property type="molecule type" value="Genomic_DNA"/>
</dbReference>
<sequence>MASYLEAILIRNTQEVENQLIKQKLCKVLGFLKYDQRLFSSEITILLNGSSELIFIKDGDVLQIQKYIDYNTIQNIHPNFEQLKSLFWIGQTNDKGQKIGRWNAFWRGENLNVGGFFNDDGEKIGNWIELFENYWDKARITYQGEYIKGQKQGFWKILFVDIEIGGGMYVEGEKIGAWVEVYENFSSWCKIIERGRYKNGKKVGEWTQIFKEKVVGIGTYDENQVKAGRWVDLHENFFDWCQVTYQGKYQKGIKKGEWKAIFEEKIMLEFYNVSSGKGNFNEVGLKDGDWVEVFKNYSINSQITYIGQYNNGKPCKQLYISNQKDMIGGGSYNENGMKNGKWVELQDNFYDFGKVTYEGVYNNQKKEGKWQYIYNKNVIGGGVYSFGIKNGNWIELHEYFSDTCQVSYKGEYKNGKKFKKWDTIYQYNIIGGGQYDENEYKTGKWIVLNENFGNLSQVIWSGQYKKGCKIGKWDIFYKYEIIGGGIYDYNGIQQGQWIELHQHFWDGLYKDGIKQGYWEMIQYNTKIGGGFYDLIGMKQGKWIELHQKFIKNNLFLIGSYIDSRKYGNWDAILDQKLIGCGFYDDNGLKNENWIDLHDPFMNTGISYLGRYNNGKKQGKWNTFFQNKQIGGGYYGDNGYKNGKWIELDGDQNKNKDQIRIKETEYKNGLKMVIGLNYMNIFQSTLINLYKISTCQVSYKGEYKNGKKFKKWDTIYQYNIIGGGQYDENEYKTGKWIVLNENFGNLSQVIWSGQYKKGCKIGKWDIFYKYEIIGGGIYDYNGIQQGQWIELHQHFWDGLYKDGIKQGYWEMIQYNTKIGGGFYDLIGMKQGKWIELHQKFIKFKKIWELGCNIRLEINVIYIYNYDIRGCGFYDDNGLKNENWIDLHDPFMNTGISYLGRYNNGKKQGKWNTFFQNKQIGGGYYGDNGYKNGKWIELDGDQNKNKDQIRIKETEYKNGLKY</sequence>
<gene>
    <name evidence="1" type="ORF">PPENT_87.1.T0590129</name>
</gene>